<organism evidence="1">
    <name type="scientific">Veillonella atypica</name>
    <dbReference type="NCBI Taxonomy" id="39777"/>
    <lineage>
        <taxon>Bacteria</taxon>
        <taxon>Bacillati</taxon>
        <taxon>Bacillota</taxon>
        <taxon>Negativicutes</taxon>
        <taxon>Veillonellales</taxon>
        <taxon>Veillonellaceae</taxon>
        <taxon>Veillonella</taxon>
    </lineage>
</organism>
<dbReference type="AlphaFoldDB" id="A0A133S7B7"/>
<evidence type="ECO:0000313" key="1">
    <source>
        <dbReference type="EMBL" id="KXA65588.1"/>
    </source>
</evidence>
<gene>
    <name evidence="1" type="ORF">HMPREF3233_00070</name>
</gene>
<dbReference type="RefSeq" id="WP_060807051.1">
    <property type="nucleotide sequence ID" value="NZ_KQ958050.1"/>
</dbReference>
<protein>
    <recommendedName>
        <fullName evidence="3">DUF3829 domain-containing protein</fullName>
    </recommendedName>
</protein>
<dbReference type="PATRIC" id="fig|39777.7.peg.70"/>
<accession>A0A133S7B7</accession>
<sequence>MKKGYIKLILAVILGIAVIGGGIYCAYHFLSNKATTILYRSTIEDKINALRPYIEAADTFNLNSVAYTYQIQPTLEELRNHTHNTSVTLPDYKKLKAQLEAAKEESSTPYEDVNKATDELLTILSQLIPVADQLQNYYTDRTFEKDNFVGSDNLASQYVPLADQFNAAYNAYDLALENRNNELYTERMKEFADENRVNAVNFIELNILLSQTIDIIDPDGNTDTQKVETNLQEITKRLNDLQPGTKPETQAAVKQYQDAVKEFIAEARNYIIINSSYGEAYTQLYIKYNRMIGRANEVDMNDLDAVDSKK</sequence>
<reference evidence="1 2" key="1">
    <citation type="submission" date="2016-01" db="EMBL/GenBank/DDBJ databases">
        <authorList>
            <person name="Oliw E.H."/>
        </authorList>
    </citation>
    <scope>NUCLEOTIDE SEQUENCE [LARGE SCALE GENOMIC DNA]</scope>
    <source>
        <strain evidence="1 2">CMW7756B</strain>
    </source>
</reference>
<dbReference type="Proteomes" id="UP000070226">
    <property type="component" value="Unassembled WGS sequence"/>
</dbReference>
<dbReference type="EMBL" id="LRQT01000002">
    <property type="protein sequence ID" value="KXA65588.1"/>
    <property type="molecule type" value="Genomic_DNA"/>
</dbReference>
<evidence type="ECO:0008006" key="3">
    <source>
        <dbReference type="Google" id="ProtNLM"/>
    </source>
</evidence>
<comment type="caution">
    <text evidence="1">The sequence shown here is derived from an EMBL/GenBank/DDBJ whole genome shotgun (WGS) entry which is preliminary data.</text>
</comment>
<evidence type="ECO:0000313" key="2">
    <source>
        <dbReference type="Proteomes" id="UP000070226"/>
    </source>
</evidence>
<name>A0A133S7B7_9FIRM</name>
<proteinExistence type="predicted"/>